<dbReference type="AlphaFoldDB" id="A0A8X6KJY7"/>
<sequence length="79" mass="8701">MNQWHVRLPQPMTSQSCDRNYIDSVTPQTIESPTNNNVSLPSISSLCNSLTPSIPASQDTSYVDNKYYLCTAGNSAFAQ</sequence>
<dbReference type="OrthoDB" id="5954824at2759"/>
<gene>
    <name evidence="1" type="primary">foxf1-a</name>
    <name evidence="1" type="ORF">TNCT_244561</name>
</gene>
<keyword evidence="2" id="KW-1185">Reference proteome</keyword>
<dbReference type="Proteomes" id="UP000887116">
    <property type="component" value="Unassembled WGS sequence"/>
</dbReference>
<evidence type="ECO:0000313" key="2">
    <source>
        <dbReference type="Proteomes" id="UP000887116"/>
    </source>
</evidence>
<organism evidence="1 2">
    <name type="scientific">Trichonephila clavata</name>
    <name type="common">Joro spider</name>
    <name type="synonym">Nephila clavata</name>
    <dbReference type="NCBI Taxonomy" id="2740835"/>
    <lineage>
        <taxon>Eukaryota</taxon>
        <taxon>Metazoa</taxon>
        <taxon>Ecdysozoa</taxon>
        <taxon>Arthropoda</taxon>
        <taxon>Chelicerata</taxon>
        <taxon>Arachnida</taxon>
        <taxon>Araneae</taxon>
        <taxon>Araneomorphae</taxon>
        <taxon>Entelegynae</taxon>
        <taxon>Araneoidea</taxon>
        <taxon>Nephilidae</taxon>
        <taxon>Trichonephila</taxon>
    </lineage>
</organism>
<name>A0A8X6KJY7_TRICU</name>
<dbReference type="EMBL" id="BMAO01021617">
    <property type="protein sequence ID" value="GFQ75951.1"/>
    <property type="molecule type" value="Genomic_DNA"/>
</dbReference>
<accession>A0A8X6KJY7</accession>
<reference evidence="1" key="1">
    <citation type="submission" date="2020-07" db="EMBL/GenBank/DDBJ databases">
        <title>Multicomponent nature underlies the extraordinary mechanical properties of spider dragline silk.</title>
        <authorList>
            <person name="Kono N."/>
            <person name="Nakamura H."/>
            <person name="Mori M."/>
            <person name="Yoshida Y."/>
            <person name="Ohtoshi R."/>
            <person name="Malay A.D."/>
            <person name="Moran D.A.P."/>
            <person name="Tomita M."/>
            <person name="Numata K."/>
            <person name="Arakawa K."/>
        </authorList>
    </citation>
    <scope>NUCLEOTIDE SEQUENCE</scope>
</reference>
<comment type="caution">
    <text evidence="1">The sequence shown here is derived from an EMBL/GenBank/DDBJ whole genome shotgun (WGS) entry which is preliminary data.</text>
</comment>
<proteinExistence type="predicted"/>
<evidence type="ECO:0000313" key="1">
    <source>
        <dbReference type="EMBL" id="GFQ75951.1"/>
    </source>
</evidence>
<protein>
    <submittedName>
        <fullName evidence="1">Forkhead box protein F1-A</fullName>
    </submittedName>
</protein>